<protein>
    <submittedName>
        <fullName evidence="2">Uncharacterized protein</fullName>
    </submittedName>
</protein>
<evidence type="ECO:0000313" key="3">
    <source>
        <dbReference type="Proteomes" id="UP000077202"/>
    </source>
</evidence>
<evidence type="ECO:0000256" key="1">
    <source>
        <dbReference type="SAM" id="MobiDB-lite"/>
    </source>
</evidence>
<sequence>MEDWAKVLGPCVEEDGDFTFNNDSVKMTRAEENTYVSLFKKPRSSKNKYQTTGFRDWLRMNVAVALMQILWLSQTIYMTTWQVGFVMHTIAGKHIHWTHILWFTTRHHIGEAFEVSVNHQSPFFINFYKEKVRSELPAELSNTAEDPTSLEKLVDRVVKDVGRTITEQQPVPSTQMPSGTVDLDSGEGPPAEEYKSVELSAADMLGEQVIPLLRYLDGKMAKYTEPAIAVSYVELELEMRLRQTKLECVELRKNLVAEKEIRASSERDCTSLQIDIENARKATIDLRYRLKASRVAFNEGSRRMDELTCMQLS</sequence>
<feature type="region of interest" description="Disordered" evidence="1">
    <location>
        <begin position="169"/>
        <end position="190"/>
    </location>
</feature>
<organism evidence="2 3">
    <name type="scientific">Marchantia polymorpha subsp. ruderalis</name>
    <dbReference type="NCBI Taxonomy" id="1480154"/>
    <lineage>
        <taxon>Eukaryota</taxon>
        <taxon>Viridiplantae</taxon>
        <taxon>Streptophyta</taxon>
        <taxon>Embryophyta</taxon>
        <taxon>Marchantiophyta</taxon>
        <taxon>Marchantiopsida</taxon>
        <taxon>Marchantiidae</taxon>
        <taxon>Marchantiales</taxon>
        <taxon>Marchantiaceae</taxon>
        <taxon>Marchantia</taxon>
    </lineage>
</organism>
<accession>A0A176W8Q7</accession>
<proteinExistence type="predicted"/>
<reference evidence="2" key="1">
    <citation type="submission" date="2016-03" db="EMBL/GenBank/DDBJ databases">
        <title>Mechanisms controlling the formation of the plant cell surface in tip-growing cells are functionally conserved among land plants.</title>
        <authorList>
            <person name="Honkanen S."/>
            <person name="Jones V.A."/>
            <person name="Morieri G."/>
            <person name="Champion C."/>
            <person name="Hetherington A.J."/>
            <person name="Kelly S."/>
            <person name="Saint-Marcoux D."/>
            <person name="Proust H."/>
            <person name="Prescott H."/>
            <person name="Dolan L."/>
        </authorList>
    </citation>
    <scope>NUCLEOTIDE SEQUENCE [LARGE SCALE GENOMIC DNA]</scope>
    <source>
        <tissue evidence="2">Whole gametophyte</tissue>
    </source>
</reference>
<name>A0A176W8Q7_MARPO</name>
<dbReference type="EMBL" id="LVLJ01001564">
    <property type="protein sequence ID" value="OAE29001.1"/>
    <property type="molecule type" value="Genomic_DNA"/>
</dbReference>
<feature type="compositionally biased region" description="Polar residues" evidence="1">
    <location>
        <begin position="169"/>
        <end position="178"/>
    </location>
</feature>
<dbReference type="Proteomes" id="UP000077202">
    <property type="component" value="Unassembled WGS sequence"/>
</dbReference>
<keyword evidence="3" id="KW-1185">Reference proteome</keyword>
<comment type="caution">
    <text evidence="2">The sequence shown here is derived from an EMBL/GenBank/DDBJ whole genome shotgun (WGS) entry which is preliminary data.</text>
</comment>
<gene>
    <name evidence="2" type="ORF">AXG93_3036s1280</name>
</gene>
<dbReference type="AlphaFoldDB" id="A0A176W8Q7"/>
<evidence type="ECO:0000313" key="2">
    <source>
        <dbReference type="EMBL" id="OAE29001.1"/>
    </source>
</evidence>